<gene>
    <name evidence="2" type="ORF">BDD41_0851</name>
</gene>
<proteinExistence type="predicted"/>
<sequence>MSDDVLNIFGETDNEQPEVAETSGQEAPEPESAQPEGETAEKPVESTGENEAEPPAAKTEEEQRHVPYEALRDERTKRQAAERRIAEMEAAQRRAHIEAIEDPGERAQAEQQQIVAAAVAHKMHLSRQYAERQYGEAFVQEVVDFFEDPQHAPMSHQFMRAADPFGAAVEYYNAAKALREIGPDPNSYREKLREELKAELMAELSPTKPKAPPRSMASAPAAGGDSNPVGSGFDALFGES</sequence>
<evidence type="ECO:0000313" key="3">
    <source>
        <dbReference type="Proteomes" id="UP000256941"/>
    </source>
</evidence>
<feature type="compositionally biased region" description="Low complexity" evidence="1">
    <location>
        <begin position="24"/>
        <end position="37"/>
    </location>
</feature>
<feature type="region of interest" description="Disordered" evidence="1">
    <location>
        <begin position="1"/>
        <end position="84"/>
    </location>
</feature>
<dbReference type="Proteomes" id="UP000256941">
    <property type="component" value="Unassembled WGS sequence"/>
</dbReference>
<accession>A0A3D9XRQ3</accession>
<dbReference type="AlphaFoldDB" id="A0A3D9XRQ3"/>
<name>A0A3D9XRQ3_PARVE</name>
<feature type="compositionally biased region" description="Low complexity" evidence="1">
    <location>
        <begin position="213"/>
        <end position="222"/>
    </location>
</feature>
<protein>
    <submittedName>
        <fullName evidence="2">Uncharacterized protein</fullName>
    </submittedName>
</protein>
<feature type="compositionally biased region" description="Basic and acidic residues" evidence="1">
    <location>
        <begin position="58"/>
        <end position="84"/>
    </location>
</feature>
<evidence type="ECO:0000256" key="1">
    <source>
        <dbReference type="SAM" id="MobiDB-lite"/>
    </source>
</evidence>
<organism evidence="2 3">
    <name type="scientific">Paracoccus versutus</name>
    <name type="common">Thiobacillus versutus</name>
    <dbReference type="NCBI Taxonomy" id="34007"/>
    <lineage>
        <taxon>Bacteria</taxon>
        <taxon>Pseudomonadati</taxon>
        <taxon>Pseudomonadota</taxon>
        <taxon>Alphaproteobacteria</taxon>
        <taxon>Rhodobacterales</taxon>
        <taxon>Paracoccaceae</taxon>
        <taxon>Paracoccus</taxon>
    </lineage>
</organism>
<dbReference type="EMBL" id="QTUJ01000001">
    <property type="protein sequence ID" value="REF72381.1"/>
    <property type="molecule type" value="Genomic_DNA"/>
</dbReference>
<evidence type="ECO:0000313" key="2">
    <source>
        <dbReference type="EMBL" id="REF72381.1"/>
    </source>
</evidence>
<reference evidence="2 3" key="1">
    <citation type="submission" date="2018-08" db="EMBL/GenBank/DDBJ databases">
        <title>Genomic Encyclopedia of Archaeal and Bacterial Type Strains, Phase II (KMG-II): from individual species to whole genera.</title>
        <authorList>
            <person name="Goeker M."/>
        </authorList>
    </citation>
    <scope>NUCLEOTIDE SEQUENCE [LARGE SCALE GENOMIC DNA]</scope>
    <source>
        <strain evidence="2 3">DSM 17099</strain>
    </source>
</reference>
<feature type="region of interest" description="Disordered" evidence="1">
    <location>
        <begin position="203"/>
        <end position="240"/>
    </location>
</feature>
<comment type="caution">
    <text evidence="2">The sequence shown here is derived from an EMBL/GenBank/DDBJ whole genome shotgun (WGS) entry which is preliminary data.</text>
</comment>